<protein>
    <recommendedName>
        <fullName evidence="3">Lipoprotein</fullName>
    </recommendedName>
</protein>
<evidence type="ECO:0000313" key="1">
    <source>
        <dbReference type="EMBL" id="MDI9859279.1"/>
    </source>
</evidence>
<dbReference type="Proteomes" id="UP001236507">
    <property type="component" value="Unassembled WGS sequence"/>
</dbReference>
<keyword evidence="2" id="KW-1185">Reference proteome</keyword>
<proteinExistence type="predicted"/>
<accession>A0ABT6Y6T9</accession>
<comment type="caution">
    <text evidence="1">The sequence shown here is derived from an EMBL/GenBank/DDBJ whole genome shotgun (WGS) entry which is preliminary data.</text>
</comment>
<organism evidence="1 2">
    <name type="scientific">Flectobacillus roseus</name>
    <dbReference type="NCBI Taxonomy" id="502259"/>
    <lineage>
        <taxon>Bacteria</taxon>
        <taxon>Pseudomonadati</taxon>
        <taxon>Bacteroidota</taxon>
        <taxon>Cytophagia</taxon>
        <taxon>Cytophagales</taxon>
        <taxon>Flectobacillaceae</taxon>
        <taxon>Flectobacillus</taxon>
    </lineage>
</organism>
<gene>
    <name evidence="1" type="ORF">QM524_08670</name>
</gene>
<dbReference type="RefSeq" id="WP_283344247.1">
    <property type="nucleotide sequence ID" value="NZ_JASHIF010000007.1"/>
</dbReference>
<evidence type="ECO:0000313" key="2">
    <source>
        <dbReference type="Proteomes" id="UP001236507"/>
    </source>
</evidence>
<evidence type="ECO:0008006" key="3">
    <source>
        <dbReference type="Google" id="ProtNLM"/>
    </source>
</evidence>
<dbReference type="PROSITE" id="PS51257">
    <property type="entry name" value="PROKAR_LIPOPROTEIN"/>
    <property type="match status" value="1"/>
</dbReference>
<reference evidence="1 2" key="1">
    <citation type="submission" date="2023-05" db="EMBL/GenBank/DDBJ databases">
        <title>Novel species of genus Flectobacillus isolated from stream in China.</title>
        <authorList>
            <person name="Lu H."/>
        </authorList>
    </citation>
    <scope>NUCLEOTIDE SEQUENCE [LARGE SCALE GENOMIC DNA]</scope>
    <source>
        <strain evidence="1 2">KCTC 42575</strain>
    </source>
</reference>
<name>A0ABT6Y6T9_9BACT</name>
<dbReference type="EMBL" id="JASHIF010000007">
    <property type="protein sequence ID" value="MDI9859279.1"/>
    <property type="molecule type" value="Genomic_DNA"/>
</dbReference>
<sequence length="251" mass="27448">MKKIAVLALTISILVSCKSKSGSESTQTDSVAVTQTESTAPSSDALYLDDVLACNDYEGLVKKFGAENIIKKATIETGEGSFDATKIFAGTPKEIEVYWQDGKEYKVIGDVLARLQIKDDKPAAEGSPWTTKLGLKPGMTLKDVIAVNGKTFTITGLGWDLGGNVVSWEGGKLADKDINIRFNDYSTNSGGLSETEYAQISGDREFDVKHPSIQKLNPIVDQVSVYHKPDFDKELGNKMYKDVEEKQMPKH</sequence>